<gene>
    <name evidence="4" type="primary">LOC114331217</name>
</gene>
<dbReference type="GO" id="GO:0045162">
    <property type="term" value="P:clustering of voltage-gated sodium channels"/>
    <property type="evidence" value="ECO:0007669"/>
    <property type="project" value="InterPro"/>
</dbReference>
<feature type="coiled-coil region" evidence="1">
    <location>
        <begin position="271"/>
        <end position="305"/>
    </location>
</feature>
<evidence type="ECO:0000313" key="4">
    <source>
        <dbReference type="RefSeq" id="XP_028136514.1"/>
    </source>
</evidence>
<dbReference type="PANTHER" id="PTHR35970:SF1">
    <property type="entry name" value="SODIUM CHANNEL AND CLATHRIN LINKER 1"/>
    <property type="match status" value="1"/>
</dbReference>
<evidence type="ECO:0000256" key="1">
    <source>
        <dbReference type="SAM" id="Coils"/>
    </source>
</evidence>
<dbReference type="GO" id="GO:0005814">
    <property type="term" value="C:centriole"/>
    <property type="evidence" value="ECO:0007669"/>
    <property type="project" value="TreeGrafter"/>
</dbReference>
<dbReference type="PANTHER" id="PTHR35970">
    <property type="entry name" value="SODIUM CHANNEL AND CLATHRIN LINKER 1"/>
    <property type="match status" value="1"/>
</dbReference>
<dbReference type="RefSeq" id="XP_028136514.1">
    <property type="nucleotide sequence ID" value="XM_028280713.1"/>
</dbReference>
<keyword evidence="1" id="KW-0175">Coiled coil</keyword>
<reference evidence="4" key="1">
    <citation type="submission" date="2025-04" db="UniProtKB">
        <authorList>
            <consortium name="RefSeq"/>
        </authorList>
    </citation>
    <scope>IDENTIFICATION</scope>
    <source>
        <tissue evidence="4">Whole insect</tissue>
    </source>
</reference>
<organism evidence="4">
    <name type="scientific">Diabrotica virgifera virgifera</name>
    <name type="common">western corn rootworm</name>
    <dbReference type="NCBI Taxonomy" id="50390"/>
    <lineage>
        <taxon>Eukaryota</taxon>
        <taxon>Metazoa</taxon>
        <taxon>Ecdysozoa</taxon>
        <taxon>Arthropoda</taxon>
        <taxon>Hexapoda</taxon>
        <taxon>Insecta</taxon>
        <taxon>Pterygota</taxon>
        <taxon>Neoptera</taxon>
        <taxon>Endopterygota</taxon>
        <taxon>Coleoptera</taxon>
        <taxon>Polyphaga</taxon>
        <taxon>Cucujiformia</taxon>
        <taxon>Chrysomeloidea</taxon>
        <taxon>Chrysomelidae</taxon>
        <taxon>Galerucinae</taxon>
        <taxon>Diabroticina</taxon>
        <taxon>Diabroticites</taxon>
        <taxon>Diabrotica</taxon>
    </lineage>
</organism>
<dbReference type="KEGG" id="dvv:114331217"/>
<dbReference type="EnsemblMetazoa" id="XM_028280713.2">
    <property type="protein sequence ID" value="XP_028136514.1"/>
    <property type="gene ID" value="LOC114331217"/>
</dbReference>
<feature type="coiled-coil region" evidence="1">
    <location>
        <begin position="398"/>
        <end position="425"/>
    </location>
</feature>
<dbReference type="OrthoDB" id="551053at2759"/>
<dbReference type="AlphaFoldDB" id="A0A6P7FK51"/>
<feature type="coiled-coil region" evidence="1">
    <location>
        <begin position="455"/>
        <end position="493"/>
    </location>
</feature>
<accession>A0A6P7FK51</accession>
<reference evidence="2" key="2">
    <citation type="submission" date="2025-05" db="UniProtKB">
        <authorList>
            <consortium name="EnsemblMetazoa"/>
        </authorList>
    </citation>
    <scope>IDENTIFICATION</scope>
</reference>
<proteinExistence type="predicted"/>
<protein>
    <submittedName>
        <fullName evidence="4">Sodium channel and clathrin linker 1-like</fullName>
    </submittedName>
</protein>
<evidence type="ECO:0000313" key="2">
    <source>
        <dbReference type="EnsemblMetazoa" id="XP_028136514.1"/>
    </source>
</evidence>
<feature type="coiled-coil region" evidence="1">
    <location>
        <begin position="126"/>
        <end position="230"/>
    </location>
</feature>
<keyword evidence="3" id="KW-1185">Reference proteome</keyword>
<sequence>MDVAQFETVIADYEAIVKDLTHELRIIQSEHRQLKEKIPLLVGENQRILEELKHYSSAKQLRESVAEEELIQNLKLQIGLVLKEKDQVTQLWRKANRSVEILESELNIYKSDTTEFFPKNEYFRIKEKYEENIRVLDVQLKAVQKRLESKNLEVKTLLQNATDVSESLKASDSKITDLNKKISDLEDACEHCNRKSKEKDKLVQKIMEQNSEYKEKIIEAIEVVQAALNEKDASLLREATIRSEMKKMNDDLDRIIGAIEEKCNKDIVVVKQDAEKRYTDLLDNHRKLQDELNKKILDIEKMQAKNIILQNEIDRFSLGATGTDDSRTSKLLILEKNLESTFQKLLVSEKHNIQVNAELDTVKNDMEQMAAHYERVLKAKDVERLSLQNSINQLESFINEKDISIKSLSNELERQKDKVSNVTKDFETYVENQNKVMAEVENRKYESTALFKEHIKELEAEIDMKEKINKKILEETKDVITKFENGIRKLKHETKTTKKENIVLKTELDNNQKKMSYYKDVLQKIAADTNHITSSHTNLQHVQPNVPS</sequence>
<dbReference type="GeneID" id="114331217"/>
<dbReference type="Proteomes" id="UP001652700">
    <property type="component" value="Unplaced"/>
</dbReference>
<dbReference type="GO" id="GO:0060271">
    <property type="term" value="P:cilium assembly"/>
    <property type="evidence" value="ECO:0007669"/>
    <property type="project" value="TreeGrafter"/>
</dbReference>
<dbReference type="InParanoid" id="A0A6P7FK51"/>
<dbReference type="InterPro" id="IPR038911">
    <property type="entry name" value="SCLT1"/>
</dbReference>
<name>A0A6P7FK51_DIAVI</name>
<feature type="coiled-coil region" evidence="1">
    <location>
        <begin position="10"/>
        <end position="37"/>
    </location>
</feature>
<evidence type="ECO:0000313" key="3">
    <source>
        <dbReference type="Proteomes" id="UP001652700"/>
    </source>
</evidence>